<feature type="region of interest" description="Disordered" evidence="1">
    <location>
        <begin position="1"/>
        <end position="20"/>
    </location>
</feature>
<gene>
    <name evidence="2" type="ORF">QYE76_002509</name>
</gene>
<dbReference type="EMBL" id="JAUUTY010000005">
    <property type="protein sequence ID" value="KAK1628194.1"/>
    <property type="molecule type" value="Genomic_DNA"/>
</dbReference>
<proteinExistence type="predicted"/>
<dbReference type="PANTHER" id="PTHR45125">
    <property type="entry name" value="F21J9.4-RELATED"/>
    <property type="match status" value="1"/>
</dbReference>
<name>A0AAD8RNH3_LOLMU</name>
<feature type="region of interest" description="Disordered" evidence="1">
    <location>
        <begin position="143"/>
        <end position="162"/>
    </location>
</feature>
<evidence type="ECO:0000256" key="1">
    <source>
        <dbReference type="SAM" id="MobiDB-lite"/>
    </source>
</evidence>
<evidence type="ECO:0000313" key="3">
    <source>
        <dbReference type="Proteomes" id="UP001231189"/>
    </source>
</evidence>
<sequence length="349" mass="38841">MIVDNNDEDPATYEEAMMSPDSNKWQEAMKSEMGSMYDNKVWTLVDLPDSRKAVENKWIFKRKQMLTMDVKTAFLNGDIEEELYMVQPKGFVDPKNADMMLDALKMYNNQNEDKDFSFMHCFNNLQSCKNWYAIHHTLNKDGEDGSVDPAGASTGRPIGNKKAKAENNAAPALAAMDASLEKKISSFSMENNEAADRAAVVWKAILEKQDMKIELKRETVEAAKMEAHDAAMKATNEATQLSLAKMSQESKILMADVEKIHPLARDWHEMYRERTGHEVLAARAASATPPAPLTFMTTPAPSTFMPSPAPLTFMPPPATVDPVAAMELSPGLADDEDAVEVQPPMTPFI</sequence>
<accession>A0AAD8RNH3</accession>
<dbReference type="Proteomes" id="UP001231189">
    <property type="component" value="Unassembled WGS sequence"/>
</dbReference>
<protein>
    <recommendedName>
        <fullName evidence="4">Reverse transcriptase Ty1/copia-type domain-containing protein</fullName>
    </recommendedName>
</protein>
<comment type="caution">
    <text evidence="2">The sequence shown here is derived from an EMBL/GenBank/DDBJ whole genome shotgun (WGS) entry which is preliminary data.</text>
</comment>
<dbReference type="AlphaFoldDB" id="A0AAD8RNH3"/>
<organism evidence="2 3">
    <name type="scientific">Lolium multiflorum</name>
    <name type="common">Italian ryegrass</name>
    <name type="synonym">Lolium perenne subsp. multiflorum</name>
    <dbReference type="NCBI Taxonomy" id="4521"/>
    <lineage>
        <taxon>Eukaryota</taxon>
        <taxon>Viridiplantae</taxon>
        <taxon>Streptophyta</taxon>
        <taxon>Embryophyta</taxon>
        <taxon>Tracheophyta</taxon>
        <taxon>Spermatophyta</taxon>
        <taxon>Magnoliopsida</taxon>
        <taxon>Liliopsida</taxon>
        <taxon>Poales</taxon>
        <taxon>Poaceae</taxon>
        <taxon>BOP clade</taxon>
        <taxon>Pooideae</taxon>
        <taxon>Poodae</taxon>
        <taxon>Poeae</taxon>
        <taxon>Poeae Chloroplast Group 2 (Poeae type)</taxon>
        <taxon>Loliodinae</taxon>
        <taxon>Loliinae</taxon>
        <taxon>Lolium</taxon>
    </lineage>
</organism>
<reference evidence="2" key="1">
    <citation type="submission" date="2023-07" db="EMBL/GenBank/DDBJ databases">
        <title>A chromosome-level genome assembly of Lolium multiflorum.</title>
        <authorList>
            <person name="Chen Y."/>
            <person name="Copetti D."/>
            <person name="Kolliker R."/>
            <person name="Studer B."/>
        </authorList>
    </citation>
    <scope>NUCLEOTIDE SEQUENCE</scope>
    <source>
        <strain evidence="2">02402/16</strain>
        <tissue evidence="2">Leaf</tissue>
    </source>
</reference>
<evidence type="ECO:0000313" key="2">
    <source>
        <dbReference type="EMBL" id="KAK1628194.1"/>
    </source>
</evidence>
<feature type="compositionally biased region" description="Acidic residues" evidence="1">
    <location>
        <begin position="1"/>
        <end position="12"/>
    </location>
</feature>
<evidence type="ECO:0008006" key="4">
    <source>
        <dbReference type="Google" id="ProtNLM"/>
    </source>
</evidence>
<keyword evidence="3" id="KW-1185">Reference proteome</keyword>